<dbReference type="Pfam" id="PF14246">
    <property type="entry name" value="TetR_C_7"/>
    <property type="match status" value="1"/>
</dbReference>
<reference evidence="5 6" key="1">
    <citation type="submission" date="2018-07" db="EMBL/GenBank/DDBJ databases">
        <title>Genomic Encyclopedia of Type Strains, Phase IV (KMG-IV): sequencing the most valuable type-strain genomes for metagenomic binning, comparative biology and taxonomic classification.</title>
        <authorList>
            <person name="Goeker M."/>
        </authorList>
    </citation>
    <scope>NUCLEOTIDE SEQUENCE [LARGE SCALE GENOMIC DNA]</scope>
    <source>
        <strain evidence="5 6">DSM 5603</strain>
    </source>
</reference>
<dbReference type="AlphaFoldDB" id="A0A370GBE8"/>
<keyword evidence="1 2" id="KW-0238">DNA-binding</keyword>
<dbReference type="Gene3D" id="1.10.357.10">
    <property type="entry name" value="Tetracycline Repressor, domain 2"/>
    <property type="match status" value="1"/>
</dbReference>
<dbReference type="EMBL" id="QQAW01000001">
    <property type="protein sequence ID" value="RDI40399.1"/>
    <property type="molecule type" value="Genomic_DNA"/>
</dbReference>
<dbReference type="PRINTS" id="PR00455">
    <property type="entry name" value="HTHTETR"/>
</dbReference>
<feature type="domain" description="HTH tetR-type" evidence="3">
    <location>
        <begin position="38"/>
        <end position="98"/>
    </location>
</feature>
<protein>
    <submittedName>
        <fullName evidence="5">TetR family transcriptional regulator</fullName>
    </submittedName>
    <submittedName>
        <fullName evidence="4">TetR/AcrR family transcriptional regulator</fullName>
    </submittedName>
</protein>
<evidence type="ECO:0000256" key="2">
    <source>
        <dbReference type="PROSITE-ProRule" id="PRU00335"/>
    </source>
</evidence>
<accession>A0A370GBE8</accession>
<dbReference type="EMBL" id="JABEQI010000001">
    <property type="protein sequence ID" value="MBB2184972.1"/>
    <property type="molecule type" value="Genomic_DNA"/>
</dbReference>
<gene>
    <name evidence="5" type="ORF">C7453_101192</name>
    <name evidence="4" type="ORF">HLH32_00955</name>
</gene>
<dbReference type="InterPro" id="IPR050109">
    <property type="entry name" value="HTH-type_TetR-like_transc_reg"/>
</dbReference>
<dbReference type="PROSITE" id="PS50977">
    <property type="entry name" value="HTH_TETR_2"/>
    <property type="match status" value="1"/>
</dbReference>
<dbReference type="GO" id="GO:0000976">
    <property type="term" value="F:transcription cis-regulatory region binding"/>
    <property type="evidence" value="ECO:0007669"/>
    <property type="project" value="TreeGrafter"/>
</dbReference>
<dbReference type="GO" id="GO:0003700">
    <property type="term" value="F:DNA-binding transcription factor activity"/>
    <property type="evidence" value="ECO:0007669"/>
    <property type="project" value="TreeGrafter"/>
</dbReference>
<dbReference type="SUPFAM" id="SSF48498">
    <property type="entry name" value="Tetracyclin repressor-like, C-terminal domain"/>
    <property type="match status" value="1"/>
</dbReference>
<dbReference type="InterPro" id="IPR001647">
    <property type="entry name" value="HTH_TetR"/>
</dbReference>
<sequence>MPATGATTSDLVLSLTREPEALCPEKRCPGRPPVLEGGERRELILNAACQVLDDHGYHNASMDKLAHLSGMSKKTIYQMFASKEDLFRTLISERLFDIKYLAVHCPADIPPEAELVHILMTIAMRVLAPDRMCLVRAIVGEIRDSAEIRRIMQSIELCGNCNQIEEWLLRQQAAGTWPIDDVEDLAIGLFNMTVGKLILGELFHSRDLVTPDEIEANIRRWVRIFLAGLSATVPGRR</sequence>
<dbReference type="PANTHER" id="PTHR30055">
    <property type="entry name" value="HTH-TYPE TRANSCRIPTIONAL REGULATOR RUTR"/>
    <property type="match status" value="1"/>
</dbReference>
<dbReference type="Pfam" id="PF00440">
    <property type="entry name" value="TetR_N"/>
    <property type="match status" value="1"/>
</dbReference>
<dbReference type="SUPFAM" id="SSF46689">
    <property type="entry name" value="Homeodomain-like"/>
    <property type="match status" value="1"/>
</dbReference>
<evidence type="ECO:0000313" key="6">
    <source>
        <dbReference type="Proteomes" id="UP000254958"/>
    </source>
</evidence>
<comment type="caution">
    <text evidence="5">The sequence shown here is derived from an EMBL/GenBank/DDBJ whole genome shotgun (WGS) entry which is preliminary data.</text>
</comment>
<dbReference type="InterPro" id="IPR009057">
    <property type="entry name" value="Homeodomain-like_sf"/>
</dbReference>
<dbReference type="Proteomes" id="UP000254958">
    <property type="component" value="Unassembled WGS sequence"/>
</dbReference>
<dbReference type="InterPro" id="IPR039536">
    <property type="entry name" value="TetR_C_Proteobacteria"/>
</dbReference>
<dbReference type="Proteomes" id="UP000562982">
    <property type="component" value="Unassembled WGS sequence"/>
</dbReference>
<feature type="DNA-binding region" description="H-T-H motif" evidence="2">
    <location>
        <begin position="61"/>
        <end position="80"/>
    </location>
</feature>
<keyword evidence="6" id="KW-1185">Reference proteome</keyword>
<dbReference type="PANTHER" id="PTHR30055:SF146">
    <property type="entry name" value="HTH-TYPE TRANSCRIPTIONAL DUAL REGULATOR CECR"/>
    <property type="match status" value="1"/>
</dbReference>
<name>A0A370GBE8_GLULI</name>
<evidence type="ECO:0000313" key="5">
    <source>
        <dbReference type="EMBL" id="RDI40399.1"/>
    </source>
</evidence>
<reference evidence="4 7" key="2">
    <citation type="submission" date="2020-04" db="EMBL/GenBank/DDBJ databases">
        <title>Description of novel Gluconacetobacter.</title>
        <authorList>
            <person name="Sombolestani A."/>
        </authorList>
    </citation>
    <scope>NUCLEOTIDE SEQUENCE [LARGE SCALE GENOMIC DNA]</scope>
    <source>
        <strain evidence="4 7">LMG 1382</strain>
    </source>
</reference>
<dbReference type="RefSeq" id="WP_114725201.1">
    <property type="nucleotide sequence ID" value="NZ_BJMI01000007.1"/>
</dbReference>
<organism evidence="5 6">
    <name type="scientific">Gluconacetobacter liquefaciens</name>
    <name type="common">Acetobacter liquefaciens</name>
    <dbReference type="NCBI Taxonomy" id="89584"/>
    <lineage>
        <taxon>Bacteria</taxon>
        <taxon>Pseudomonadati</taxon>
        <taxon>Pseudomonadota</taxon>
        <taxon>Alphaproteobacteria</taxon>
        <taxon>Acetobacterales</taxon>
        <taxon>Acetobacteraceae</taxon>
        <taxon>Gluconacetobacter</taxon>
    </lineage>
</organism>
<dbReference type="InterPro" id="IPR036271">
    <property type="entry name" value="Tet_transcr_reg_TetR-rel_C_sf"/>
</dbReference>
<proteinExistence type="predicted"/>
<evidence type="ECO:0000313" key="4">
    <source>
        <dbReference type="EMBL" id="MBB2184972.1"/>
    </source>
</evidence>
<evidence type="ECO:0000256" key="1">
    <source>
        <dbReference type="ARBA" id="ARBA00023125"/>
    </source>
</evidence>
<evidence type="ECO:0000313" key="7">
    <source>
        <dbReference type="Proteomes" id="UP000562982"/>
    </source>
</evidence>
<evidence type="ECO:0000259" key="3">
    <source>
        <dbReference type="PROSITE" id="PS50977"/>
    </source>
</evidence>
<dbReference type="OrthoDB" id="7584337at2"/>